<dbReference type="InterPro" id="IPR032466">
    <property type="entry name" value="Metal_Hydrolase"/>
</dbReference>
<dbReference type="PANTHER" id="PTHR21240">
    <property type="entry name" value="2-AMINO-3-CARBOXYLMUCONATE-6-SEMIALDEHYDE DECARBOXYLASE"/>
    <property type="match status" value="1"/>
</dbReference>
<dbReference type="RefSeq" id="WP_012507560.1">
    <property type="nucleotide sequence ID" value="NC_011060.1"/>
</dbReference>
<accession>B4SEH3</accession>
<dbReference type="Pfam" id="PF04909">
    <property type="entry name" value="Amidohydro_2"/>
    <property type="match status" value="1"/>
</dbReference>
<dbReference type="InterPro" id="IPR006680">
    <property type="entry name" value="Amidohydro-rel"/>
</dbReference>
<dbReference type="OrthoDB" id="1407586at2"/>
<organism evidence="3 4">
    <name type="scientific">Pelodictyon phaeoclathratiforme (strain DSM 5477 / BU-1)</name>
    <dbReference type="NCBI Taxonomy" id="324925"/>
    <lineage>
        <taxon>Bacteria</taxon>
        <taxon>Pseudomonadati</taxon>
        <taxon>Chlorobiota</taxon>
        <taxon>Chlorobiia</taxon>
        <taxon>Chlorobiales</taxon>
        <taxon>Chlorobiaceae</taxon>
        <taxon>Chlorobium/Pelodictyon group</taxon>
        <taxon>Pelodictyon</taxon>
    </lineage>
</organism>
<protein>
    <recommendedName>
        <fullName evidence="2">Amidohydrolase-related domain-containing protein</fullName>
    </recommendedName>
</protein>
<keyword evidence="4" id="KW-1185">Reference proteome</keyword>
<reference evidence="3 4" key="1">
    <citation type="submission" date="2008-06" db="EMBL/GenBank/DDBJ databases">
        <title>Complete sequence of Pelodictyon phaeoclathratiforme BU-1.</title>
        <authorList>
            <consortium name="US DOE Joint Genome Institute"/>
            <person name="Lucas S."/>
            <person name="Copeland A."/>
            <person name="Lapidus A."/>
            <person name="Glavina del Rio T."/>
            <person name="Dalin E."/>
            <person name="Tice H."/>
            <person name="Bruce D."/>
            <person name="Goodwin L."/>
            <person name="Pitluck S."/>
            <person name="Schmutz J."/>
            <person name="Larimer F."/>
            <person name="Land M."/>
            <person name="Hauser L."/>
            <person name="Kyrpides N."/>
            <person name="Mikhailova N."/>
            <person name="Liu Z."/>
            <person name="Li T."/>
            <person name="Zhao F."/>
            <person name="Overmann J."/>
            <person name="Bryant D.A."/>
            <person name="Richardson P."/>
        </authorList>
    </citation>
    <scope>NUCLEOTIDE SEQUENCE [LARGE SCALE GENOMIC DNA]</scope>
    <source>
        <strain evidence="4">DSM 5477 / BU-1</strain>
    </source>
</reference>
<dbReference type="Gene3D" id="3.20.20.140">
    <property type="entry name" value="Metal-dependent hydrolases"/>
    <property type="match status" value="1"/>
</dbReference>
<dbReference type="GO" id="GO:0016831">
    <property type="term" value="F:carboxy-lyase activity"/>
    <property type="evidence" value="ECO:0007669"/>
    <property type="project" value="InterPro"/>
</dbReference>
<dbReference type="Proteomes" id="UP000002724">
    <property type="component" value="Chromosome"/>
</dbReference>
<dbReference type="EMBL" id="CP001110">
    <property type="protein sequence ID" value="ACF43065.1"/>
    <property type="molecule type" value="Genomic_DNA"/>
</dbReference>
<dbReference type="GO" id="GO:0005737">
    <property type="term" value="C:cytoplasm"/>
    <property type="evidence" value="ECO:0007669"/>
    <property type="project" value="TreeGrafter"/>
</dbReference>
<evidence type="ECO:0000256" key="1">
    <source>
        <dbReference type="ARBA" id="ARBA00023239"/>
    </source>
</evidence>
<evidence type="ECO:0000313" key="4">
    <source>
        <dbReference type="Proteomes" id="UP000002724"/>
    </source>
</evidence>
<dbReference type="InterPro" id="IPR032465">
    <property type="entry name" value="ACMSD"/>
</dbReference>
<evidence type="ECO:0000313" key="3">
    <source>
        <dbReference type="EMBL" id="ACF43065.1"/>
    </source>
</evidence>
<keyword evidence="1" id="KW-0456">Lyase</keyword>
<feature type="domain" description="Amidohydrolase-related" evidence="2">
    <location>
        <begin position="233"/>
        <end position="450"/>
    </location>
</feature>
<dbReference type="AlphaFoldDB" id="B4SEH3"/>
<dbReference type="GO" id="GO:0019748">
    <property type="term" value="P:secondary metabolic process"/>
    <property type="evidence" value="ECO:0007669"/>
    <property type="project" value="TreeGrafter"/>
</dbReference>
<name>B4SEH3_PELPB</name>
<dbReference type="GO" id="GO:0016787">
    <property type="term" value="F:hydrolase activity"/>
    <property type="evidence" value="ECO:0007669"/>
    <property type="project" value="InterPro"/>
</dbReference>
<sequence>MIINPIDVHCHFFNVKFAFRELLEIGWRQAKGNYPYQRDDMPLSRERSVSEPDLDSLLKYVARLLATALQSAEDNYKLEQKCYKKGLWNYSAPLITVPLMMDIFFMLDDGSSLKNRTLPAGLPEDEEKRVFGTTLIPQESLDSFTRLAMKLKADVIQTFEKERIQRGLTGAPKRERLDLVWKELDDVISEFQHPEMEEKQDVCRTIEGGVQMTRGFRKHLLELQELKNKNHKTVLPFLAVDPRRTGIEKLVKELILPGIFKGIKLYPPLGYLPTHPDLYPIYQLCIENDIPVTTHTSPGGMKNMCKQLQTKSRKQDGTIDIITTSADNPVELFATPNNWRAILENKKYSNLRLNFAHFGGSEAIQKYANFLIKGKKSALISANWSYQIIQLMIEFENVYADFSYCPEKQTIENINILIEHHPILKTRLMFGTDFVMVMKEASMGGLENYFRNCAGMGSAIHADNAMKFLMQNAS</sequence>
<gene>
    <name evidence="3" type="ordered locus">Ppha_0773</name>
</gene>
<dbReference type="STRING" id="324925.Ppha_0773"/>
<proteinExistence type="predicted"/>
<dbReference type="eggNOG" id="COG2159">
    <property type="taxonomic scope" value="Bacteria"/>
</dbReference>
<dbReference type="KEGG" id="pph:Ppha_0773"/>
<dbReference type="PANTHER" id="PTHR21240:SF28">
    <property type="entry name" value="ISO-OROTATE DECARBOXYLASE (EUROFUNG)"/>
    <property type="match status" value="1"/>
</dbReference>
<dbReference type="HOGENOM" id="CLU_575989_0_0_10"/>
<dbReference type="SUPFAM" id="SSF51556">
    <property type="entry name" value="Metallo-dependent hydrolases"/>
    <property type="match status" value="1"/>
</dbReference>
<evidence type="ECO:0000259" key="2">
    <source>
        <dbReference type="Pfam" id="PF04909"/>
    </source>
</evidence>